<dbReference type="InterPro" id="IPR006076">
    <property type="entry name" value="FAD-dep_OxRdtase"/>
</dbReference>
<keyword evidence="13" id="KW-1185">Reference proteome</keyword>
<evidence type="ECO:0000256" key="4">
    <source>
        <dbReference type="ARBA" id="ARBA00022630"/>
    </source>
</evidence>
<evidence type="ECO:0000256" key="9">
    <source>
        <dbReference type="RuleBase" id="RU361217"/>
    </source>
</evidence>
<dbReference type="Gene3D" id="3.50.50.60">
    <property type="entry name" value="FAD/NAD(P)-binding domain"/>
    <property type="match status" value="1"/>
</dbReference>
<name>A0ABY9JTN4_9BACI</name>
<gene>
    <name evidence="12" type="ORF">LC087_00395</name>
</gene>
<accession>A0ABY9JTN4</accession>
<dbReference type="Pfam" id="PF16901">
    <property type="entry name" value="DAO_C"/>
    <property type="match status" value="1"/>
</dbReference>
<dbReference type="EC" id="1.1.5.3" evidence="9"/>
<keyword evidence="7 9" id="KW-0560">Oxidoreductase</keyword>
<proteinExistence type="inferred from homology"/>
<comment type="similarity">
    <text evidence="3 9">Belongs to the FAD-dependent glycerol-3-phosphate dehydrogenase family.</text>
</comment>
<dbReference type="GO" id="GO:0016491">
    <property type="term" value="F:oxidoreductase activity"/>
    <property type="evidence" value="ECO:0007669"/>
    <property type="project" value="UniProtKB-KW"/>
</dbReference>
<reference evidence="12 13" key="1">
    <citation type="submission" date="2023-06" db="EMBL/GenBank/DDBJ databases">
        <title>Five Gram-positive bacteria isolated from mangrove sediments in Shenzhen, Guangdong, China.</title>
        <authorList>
            <person name="Yu S."/>
            <person name="Zheng W."/>
            <person name="Huang Y."/>
        </authorList>
    </citation>
    <scope>NUCLEOTIDE SEQUENCE [LARGE SCALE GENOMIC DNA]</scope>
    <source>
        <strain evidence="12 13">SaN35-3</strain>
    </source>
</reference>
<organism evidence="12 13">
    <name type="scientific">Bacillus carboniphilus</name>
    <dbReference type="NCBI Taxonomy" id="86663"/>
    <lineage>
        <taxon>Bacteria</taxon>
        <taxon>Bacillati</taxon>
        <taxon>Bacillota</taxon>
        <taxon>Bacilli</taxon>
        <taxon>Bacillales</taxon>
        <taxon>Bacillaceae</taxon>
        <taxon>Bacillus</taxon>
    </lineage>
</organism>
<evidence type="ECO:0000313" key="13">
    <source>
        <dbReference type="Proteomes" id="UP001197974"/>
    </source>
</evidence>
<dbReference type="PANTHER" id="PTHR11985:SF35">
    <property type="entry name" value="ANAEROBIC GLYCEROL-3-PHOSPHATE DEHYDROGENASE SUBUNIT A"/>
    <property type="match status" value="1"/>
</dbReference>
<dbReference type="PROSITE" id="PS00977">
    <property type="entry name" value="FAD_G3PDH_1"/>
    <property type="match status" value="1"/>
</dbReference>
<evidence type="ECO:0000259" key="10">
    <source>
        <dbReference type="Pfam" id="PF01266"/>
    </source>
</evidence>
<evidence type="ECO:0000259" key="11">
    <source>
        <dbReference type="Pfam" id="PF16901"/>
    </source>
</evidence>
<comment type="cofactor">
    <cofactor evidence="1 9">
        <name>FAD</name>
        <dbReference type="ChEBI" id="CHEBI:57692"/>
    </cofactor>
</comment>
<feature type="domain" description="Alpha-glycerophosphate oxidase C-terminal" evidence="11">
    <location>
        <begin position="406"/>
        <end position="533"/>
    </location>
</feature>
<feature type="domain" description="FAD dependent oxidoreductase" evidence="10">
    <location>
        <begin position="23"/>
        <end position="352"/>
    </location>
</feature>
<dbReference type="InterPro" id="IPR031656">
    <property type="entry name" value="DAO_C"/>
</dbReference>
<dbReference type="Pfam" id="PF01266">
    <property type="entry name" value="DAO"/>
    <property type="match status" value="1"/>
</dbReference>
<dbReference type="InterPro" id="IPR000447">
    <property type="entry name" value="G3P_DH_FAD-dep"/>
</dbReference>
<keyword evidence="5" id="KW-0319">Glycerol metabolism</keyword>
<sequence>MAREFSSLKRDEYKKEMSSKTYDVLVIGGGITGCGIALDATTRGMDVALVEMQDFGAGTSSRSTKLVHGGLRYLKQFEVKMVAEVGKERAIVYENGPHVTTPEWMLLPFHKGGTFGKFSTSIGLRLYDFLASVKKDERRTMHSREETLAMEPLVKQEDLKGGGYYVEYRTDDARLTIEVMKEAHKFGADALNYAQVEKLIYKDGKVVGATVLDRLTNKTFDIYAKKIINATGPWVDTLREKDNSKKGKQLHLTKGIHLVFDQSVFPLKQAIYFDTPDGRMVFAIPREGKAYVGTTDTVYKGDIANPKMTIEDRDYVLNAIKYMFPSVKVTADDVESSWAGLRPLIHEEGKDPSEISRKDEIWTSESGLITIAGGKLTGYRKMSEQVVDKVVDVFKREGEKDYGKTKTKHMPISGGHVNGSKNLPQYVLDKTEAGMKIGLNKEEAQKLANHYGSNVDKVFELVLELKEQEEKYQLPVSILAQVEYGIRYEHVAIPIDFFIRRTGALFFDIHWVHKWKDRVLKYMSDRLNWTSAQFEMYKSELEQALHDAVTPVSKAKDLGA</sequence>
<dbReference type="InterPro" id="IPR038299">
    <property type="entry name" value="DAO_C_sf"/>
</dbReference>
<dbReference type="SUPFAM" id="SSF54373">
    <property type="entry name" value="FAD-linked reductases, C-terminal domain"/>
    <property type="match status" value="1"/>
</dbReference>
<dbReference type="SUPFAM" id="SSF51905">
    <property type="entry name" value="FAD/NAD(P)-binding domain"/>
    <property type="match status" value="1"/>
</dbReference>
<evidence type="ECO:0000313" key="12">
    <source>
        <dbReference type="EMBL" id="WLR42745.1"/>
    </source>
</evidence>
<comment type="catalytic activity">
    <reaction evidence="8 9">
        <text>a quinone + sn-glycerol 3-phosphate = dihydroxyacetone phosphate + a quinol</text>
        <dbReference type="Rhea" id="RHEA:18977"/>
        <dbReference type="ChEBI" id="CHEBI:24646"/>
        <dbReference type="ChEBI" id="CHEBI:57597"/>
        <dbReference type="ChEBI" id="CHEBI:57642"/>
        <dbReference type="ChEBI" id="CHEBI:132124"/>
        <dbReference type="EC" id="1.1.5.3"/>
    </reaction>
</comment>
<dbReference type="Proteomes" id="UP001197974">
    <property type="component" value="Chromosome"/>
</dbReference>
<dbReference type="PRINTS" id="PR01001">
    <property type="entry name" value="FADG3PDH"/>
</dbReference>
<dbReference type="EMBL" id="CP129013">
    <property type="protein sequence ID" value="WLR42745.1"/>
    <property type="molecule type" value="Genomic_DNA"/>
</dbReference>
<protein>
    <recommendedName>
        <fullName evidence="9">Glycerol-3-phosphate dehydrogenase</fullName>
        <ecNumber evidence="9">1.1.5.3</ecNumber>
    </recommendedName>
</protein>
<evidence type="ECO:0000256" key="6">
    <source>
        <dbReference type="ARBA" id="ARBA00022827"/>
    </source>
</evidence>
<dbReference type="RefSeq" id="WP_226539428.1">
    <property type="nucleotide sequence ID" value="NZ_CP129013.1"/>
</dbReference>
<evidence type="ECO:0000256" key="7">
    <source>
        <dbReference type="ARBA" id="ARBA00023002"/>
    </source>
</evidence>
<dbReference type="PANTHER" id="PTHR11985">
    <property type="entry name" value="GLYCEROL-3-PHOSPHATE DEHYDROGENASE"/>
    <property type="match status" value="1"/>
</dbReference>
<dbReference type="Gene3D" id="3.30.9.10">
    <property type="entry name" value="D-Amino Acid Oxidase, subunit A, domain 2"/>
    <property type="match status" value="1"/>
</dbReference>
<evidence type="ECO:0000256" key="5">
    <source>
        <dbReference type="ARBA" id="ARBA00022798"/>
    </source>
</evidence>
<dbReference type="PROSITE" id="PS51257">
    <property type="entry name" value="PROKAR_LIPOPROTEIN"/>
    <property type="match status" value="1"/>
</dbReference>
<comment type="pathway">
    <text evidence="2">Polyol metabolism; glycerol degradation via glycerol kinase pathway; glycerone phosphate from sn-glycerol 3-phosphate (aerobic route): step 1/1.</text>
</comment>
<evidence type="ECO:0000256" key="1">
    <source>
        <dbReference type="ARBA" id="ARBA00001974"/>
    </source>
</evidence>
<dbReference type="Gene3D" id="1.10.8.870">
    <property type="entry name" value="Alpha-glycerophosphate oxidase, cap domain"/>
    <property type="match status" value="1"/>
</dbReference>
<evidence type="ECO:0000256" key="3">
    <source>
        <dbReference type="ARBA" id="ARBA00007330"/>
    </source>
</evidence>
<keyword evidence="6" id="KW-0274">FAD</keyword>
<evidence type="ECO:0000256" key="2">
    <source>
        <dbReference type="ARBA" id="ARBA00004977"/>
    </source>
</evidence>
<keyword evidence="4 9" id="KW-0285">Flavoprotein</keyword>
<dbReference type="InterPro" id="IPR036188">
    <property type="entry name" value="FAD/NAD-bd_sf"/>
</dbReference>
<evidence type="ECO:0000256" key="8">
    <source>
        <dbReference type="ARBA" id="ARBA00049055"/>
    </source>
</evidence>